<dbReference type="GO" id="GO:0046872">
    <property type="term" value="F:metal ion binding"/>
    <property type="evidence" value="ECO:0007669"/>
    <property type="project" value="UniProtKB-KW"/>
</dbReference>
<evidence type="ECO:0000313" key="13">
    <source>
        <dbReference type="Ensembl" id="ENSUMAP00000025301"/>
    </source>
</evidence>
<keyword evidence="6" id="KW-0735">Signal-anchor</keyword>
<keyword evidence="7 12" id="KW-1133">Transmembrane helix</keyword>
<dbReference type="GO" id="GO:0005975">
    <property type="term" value="P:carbohydrate metabolic process"/>
    <property type="evidence" value="ECO:0007669"/>
    <property type="project" value="InterPro"/>
</dbReference>
<dbReference type="Ensembl" id="ENSUMAT00000029937.1">
    <property type="protein sequence ID" value="ENSUMAP00000025301.1"/>
    <property type="gene ID" value="ENSUMAG00000018429.1"/>
</dbReference>
<evidence type="ECO:0000256" key="10">
    <source>
        <dbReference type="PIRSR" id="PIRSR605076-2"/>
    </source>
</evidence>
<keyword evidence="3" id="KW-0328">Glycosyltransferase</keyword>
<evidence type="ECO:0008006" key="14">
    <source>
        <dbReference type="Google" id="ProtNLM"/>
    </source>
</evidence>
<evidence type="ECO:0000256" key="5">
    <source>
        <dbReference type="ARBA" id="ARBA00022692"/>
    </source>
</evidence>
<accession>A0A452UW23</accession>
<dbReference type="InterPro" id="IPR005076">
    <property type="entry name" value="Glyco_trans_6"/>
</dbReference>
<dbReference type="GO" id="GO:0016020">
    <property type="term" value="C:membrane"/>
    <property type="evidence" value="ECO:0007669"/>
    <property type="project" value="UniProtKB-SubCell"/>
</dbReference>
<evidence type="ECO:0000256" key="11">
    <source>
        <dbReference type="PIRSR" id="PIRSR605076-3"/>
    </source>
</evidence>
<evidence type="ECO:0000256" key="8">
    <source>
        <dbReference type="ARBA" id="ARBA00023136"/>
    </source>
</evidence>
<dbReference type="CDD" id="cd02515">
    <property type="entry name" value="Glyco_transf_6"/>
    <property type="match status" value="1"/>
</dbReference>
<reference evidence="13" key="1">
    <citation type="submission" date="2019-03" db="UniProtKB">
        <authorList>
            <consortium name="Ensembl"/>
        </authorList>
    </citation>
    <scope>IDENTIFICATION</scope>
</reference>
<feature type="binding site" evidence="11">
    <location>
        <position position="213"/>
    </location>
    <ligand>
        <name>Mn(2+)</name>
        <dbReference type="ChEBI" id="CHEBI:29035"/>
    </ligand>
</feature>
<evidence type="ECO:0000256" key="12">
    <source>
        <dbReference type="SAM" id="Phobius"/>
    </source>
</evidence>
<dbReference type="InterPro" id="IPR029044">
    <property type="entry name" value="Nucleotide-diphossugar_trans"/>
</dbReference>
<feature type="binding site" evidence="10">
    <location>
        <position position="305"/>
    </location>
    <ligand>
        <name>an alpha-L-fucosyl-(1-&gt;2)-beta-D-galactosyl derivative</name>
        <dbReference type="ChEBI" id="CHEBI:140327"/>
    </ligand>
</feature>
<dbReference type="GeneTree" id="ENSGT00950000182858"/>
<keyword evidence="8 12" id="KW-0472">Membrane</keyword>
<dbReference type="PANTHER" id="PTHR10462">
    <property type="entry name" value="GLYCOSYLTRANSFERASE-RELATED"/>
    <property type="match status" value="1"/>
</dbReference>
<evidence type="ECO:0000256" key="9">
    <source>
        <dbReference type="PIRSR" id="PIRSR605076-1"/>
    </source>
</evidence>
<comment type="cofactor">
    <cofactor evidence="11">
        <name>Mn(2+)</name>
        <dbReference type="ChEBI" id="CHEBI:29035"/>
    </cofactor>
    <text evidence="11">Binds 1 Mn(2+) ion per subunit.</text>
</comment>
<dbReference type="PANTHER" id="PTHR10462:SF29">
    <property type="entry name" value="HISTO-BLOOD GROUP ABO SYSTEM TRANSFERASE"/>
    <property type="match status" value="1"/>
</dbReference>
<keyword evidence="11" id="KW-0479">Metal-binding</keyword>
<evidence type="ECO:0000256" key="3">
    <source>
        <dbReference type="ARBA" id="ARBA00022676"/>
    </source>
</evidence>
<dbReference type="GO" id="GO:0031982">
    <property type="term" value="C:vesicle"/>
    <property type="evidence" value="ECO:0007669"/>
    <property type="project" value="TreeGrafter"/>
</dbReference>
<dbReference type="GO" id="GO:0005794">
    <property type="term" value="C:Golgi apparatus"/>
    <property type="evidence" value="ECO:0007669"/>
    <property type="project" value="TreeGrafter"/>
</dbReference>
<evidence type="ECO:0000256" key="6">
    <source>
        <dbReference type="ARBA" id="ARBA00022968"/>
    </source>
</evidence>
<protein>
    <recommendedName>
        <fullName evidence="14">Histo-blood group ABO system transferase</fullName>
    </recommendedName>
</protein>
<dbReference type="FunFam" id="3.90.550.10:FF:000022">
    <property type="entry name" value="Histo-blood group ABO system transferase"/>
    <property type="match status" value="1"/>
</dbReference>
<keyword evidence="5 12" id="KW-0812">Transmembrane</keyword>
<evidence type="ECO:0000256" key="2">
    <source>
        <dbReference type="ARBA" id="ARBA00010413"/>
    </source>
</evidence>
<comment type="subcellular location">
    <subcellularLocation>
        <location evidence="1">Membrane</location>
        <topology evidence="1">Single-pass type II membrane protein</topology>
    </subcellularLocation>
</comment>
<feature type="active site" description="Nucleophile" evidence="9">
    <location>
        <position position="305"/>
    </location>
</feature>
<proteinExistence type="inferred from homology"/>
<keyword evidence="4" id="KW-0808">Transferase</keyword>
<comment type="similarity">
    <text evidence="2">Belongs to the glycosyltransferase 6 family.</text>
</comment>
<dbReference type="SUPFAM" id="SSF53448">
    <property type="entry name" value="Nucleotide-diphospho-sugar transferases"/>
    <property type="match status" value="1"/>
</dbReference>
<organism evidence="13">
    <name type="scientific">Ursus maritimus</name>
    <name type="common">Polar bear</name>
    <name type="synonym">Thalarctos maritimus</name>
    <dbReference type="NCBI Taxonomy" id="29073"/>
    <lineage>
        <taxon>Eukaryota</taxon>
        <taxon>Metazoa</taxon>
        <taxon>Chordata</taxon>
        <taxon>Craniata</taxon>
        <taxon>Vertebrata</taxon>
        <taxon>Euteleostomi</taxon>
        <taxon>Mammalia</taxon>
        <taxon>Eutheria</taxon>
        <taxon>Laurasiatheria</taxon>
        <taxon>Carnivora</taxon>
        <taxon>Caniformia</taxon>
        <taxon>Ursidae</taxon>
        <taxon>Ursus</taxon>
    </lineage>
</organism>
<evidence type="ECO:0000256" key="4">
    <source>
        <dbReference type="ARBA" id="ARBA00022679"/>
    </source>
</evidence>
<dbReference type="Gene3D" id="3.90.550.10">
    <property type="entry name" value="Spore Coat Polysaccharide Biosynthesis Protein SpsA, Chain A"/>
    <property type="match status" value="1"/>
</dbReference>
<evidence type="ECO:0000256" key="7">
    <source>
        <dbReference type="ARBA" id="ARBA00022989"/>
    </source>
</evidence>
<dbReference type="GO" id="GO:0004380">
    <property type="term" value="F:glycoprotein-fucosylgalactoside alpha-N-acetylgalactosaminyltransferase activity"/>
    <property type="evidence" value="ECO:0007669"/>
    <property type="project" value="TreeGrafter"/>
</dbReference>
<feature type="binding site" evidence="10">
    <location>
        <position position="128"/>
    </location>
    <ligand>
        <name>UDP-N-acetyl-alpha-D-galactosamine</name>
        <dbReference type="ChEBI" id="CHEBI:67138"/>
    </ligand>
</feature>
<feature type="binding site" evidence="10">
    <location>
        <begin position="213"/>
        <end position="215"/>
    </location>
    <ligand>
        <name>UDP-N-acetyl-alpha-D-galactosamine</name>
        <dbReference type="ChEBI" id="CHEBI:67138"/>
    </ligand>
</feature>
<feature type="transmembrane region" description="Helical" evidence="12">
    <location>
        <begin position="20"/>
        <end position="38"/>
    </location>
</feature>
<sequence length="375" mass="43419">MAQLQQILAATQKCCSHHRVTSLLLLALIMTFLGYKGYLNPRNQKLDSIHAGVSMAIREHNGLRSVKLSRMVYPQPDVLTPSRKDVLIMTPWLAPIIWEGTFNMDILNEQFRLQNATIGLTVFSVKAYMIFLKQFLKSAEMYFMVGHRVNYYVFTDKPEYVPHLNVRNGRQIIILKIQSYARWQDISMHRMEMLSTFSRQRFQREVDYLVCADVDMRLSDHVGVEVLSSLFGTLHVGYYGLNRADFPYERRPQSQAHIPEDEGDFYYMGALFGGSVSEVARLTEACHRAIMVDQANHIEAIWHDESHLNKYFLYHKPSKVLSPEYLWYQQQMNYVKDQNSTALPSVHWGRAGLLHVSPTPSLPAWVPHSVEQFSN</sequence>
<feature type="binding site" evidence="11">
    <location>
        <position position="215"/>
    </location>
    <ligand>
        <name>Mn(2+)</name>
        <dbReference type="ChEBI" id="CHEBI:29035"/>
    </ligand>
</feature>
<dbReference type="OMA" id="ICFFSRT"/>
<feature type="binding site" evidence="10">
    <location>
        <position position="235"/>
    </location>
    <ligand>
        <name>an alpha-L-fucosyl-(1-&gt;2)-beta-D-galactosyl derivative</name>
        <dbReference type="ChEBI" id="CHEBI:140327"/>
    </ligand>
</feature>
<evidence type="ECO:0000256" key="1">
    <source>
        <dbReference type="ARBA" id="ARBA00004606"/>
    </source>
</evidence>
<keyword evidence="11" id="KW-0464">Manganese</keyword>
<dbReference type="Pfam" id="PF03414">
    <property type="entry name" value="Glyco_transf_6"/>
    <property type="match status" value="1"/>
</dbReference>
<dbReference type="AlphaFoldDB" id="A0A452UW23"/>
<name>A0A452UW23_URSMA</name>
<feature type="binding site" evidence="10">
    <location>
        <begin position="123"/>
        <end position="125"/>
    </location>
    <ligand>
        <name>UDP-N-acetyl-alpha-D-galactosamine</name>
        <dbReference type="ChEBI" id="CHEBI:67138"/>
    </ligand>
</feature>